<feature type="region of interest" description="Disordered" evidence="1">
    <location>
        <begin position="623"/>
        <end position="668"/>
    </location>
</feature>
<dbReference type="Gene3D" id="3.90.70.10">
    <property type="entry name" value="Cysteine proteinases"/>
    <property type="match status" value="1"/>
</dbReference>
<organism evidence="3 4">
    <name type="scientific">Pycnoporus cinnabarinus</name>
    <name type="common">Cinnabar-red polypore</name>
    <name type="synonym">Trametes cinnabarina</name>
    <dbReference type="NCBI Taxonomy" id="5643"/>
    <lineage>
        <taxon>Eukaryota</taxon>
        <taxon>Fungi</taxon>
        <taxon>Dikarya</taxon>
        <taxon>Basidiomycota</taxon>
        <taxon>Agaricomycotina</taxon>
        <taxon>Agaricomycetes</taxon>
        <taxon>Polyporales</taxon>
        <taxon>Polyporaceae</taxon>
        <taxon>Trametes</taxon>
    </lineage>
</organism>
<sequence>MGGGLLTPATPQEASEIELLNAMMGGTLDPVHALRVLRKHNNNLDKAATALLEGDTGEGESNPYADLPNLEPLDTPTVGPRTPPPSRPEKPVIDLTKDDDDGELARALQASLEDQPPAFGPSNRAPDPNWAMAEVTGPVGMSQDEQAMSRAIEASLTFNVTEDLYEELPLEERIRKGDTPVALRPTASGVSYAALLLHALFFVPQVRNAIASWLPRPEQGSEESSIAEITPPTNGPGWPVWTMLELFANMDLARLSELSVDAALNAFAVEPWNNPADRPGDSTFRFYEGLVYAVEHCLKYNNLRNPERKPCSMGRTTPNPTISTQTILCCVKVSVGMNPEVNDLVSALAAELAPDPAKLPFAKRQVIMTPSDVIAFQLLRDVAPPPYDAAVGRRTERALFKYPKTVYLDQFMKESYDFANEKRTAQRRLIQEIKELEHKKKNLLYHNEKDTLADLQSALHYYENVAESDSESKRAEEIRINQEKLKHIIETVKAEVTSIDATISRLKSDSEGMLDCPELQEHRYDLRAVIVHDGLYGRSHLYSYVKSKGKWWKTVDYVVTEVPEETVLSDPTGLHLGAGPYFLLYSRAMPQAEEDARAPWHESLKDAIKYNNQIFFEQLPPEVASQVVDPNSPPSSPRVGAAPSEQTINEPDTADLSEARGEPMDTTD</sequence>
<dbReference type="SUPFAM" id="SSF54001">
    <property type="entry name" value="Cysteine proteinases"/>
    <property type="match status" value="1"/>
</dbReference>
<dbReference type="HOGENOM" id="CLU_023748_0_0_1"/>
<feature type="compositionally biased region" description="Basic and acidic residues" evidence="1">
    <location>
        <begin position="87"/>
        <end position="96"/>
    </location>
</feature>
<dbReference type="OrthoDB" id="443682at2759"/>
<name>A0A060SAX5_PYCCI</name>
<dbReference type="InterPro" id="IPR055335">
    <property type="entry name" value="Ucp6/RUP1"/>
</dbReference>
<dbReference type="GO" id="GO:0004843">
    <property type="term" value="F:cysteine-type deubiquitinase activity"/>
    <property type="evidence" value="ECO:0007669"/>
    <property type="project" value="InterPro"/>
</dbReference>
<dbReference type="OMA" id="WAMVPSN"/>
<evidence type="ECO:0000256" key="1">
    <source>
        <dbReference type="SAM" id="MobiDB-lite"/>
    </source>
</evidence>
<evidence type="ECO:0000313" key="3">
    <source>
        <dbReference type="EMBL" id="CDO71510.1"/>
    </source>
</evidence>
<feature type="region of interest" description="Disordered" evidence="1">
    <location>
        <begin position="54"/>
        <end position="97"/>
    </location>
</feature>
<dbReference type="STRING" id="5643.A0A060SAX5"/>
<dbReference type="PROSITE" id="PS50235">
    <property type="entry name" value="USP_3"/>
    <property type="match status" value="1"/>
</dbReference>
<feature type="compositionally biased region" description="Basic and acidic residues" evidence="1">
    <location>
        <begin position="657"/>
        <end position="668"/>
    </location>
</feature>
<dbReference type="AlphaFoldDB" id="A0A060SAX5"/>
<dbReference type="Pfam" id="PF00443">
    <property type="entry name" value="UCH"/>
    <property type="match status" value="1"/>
</dbReference>
<dbReference type="Proteomes" id="UP000029665">
    <property type="component" value="Unassembled WGS sequence"/>
</dbReference>
<dbReference type="CDD" id="cd02257">
    <property type="entry name" value="Peptidase_C19"/>
    <property type="match status" value="1"/>
</dbReference>
<dbReference type="InterPro" id="IPR038765">
    <property type="entry name" value="Papain-like_cys_pep_sf"/>
</dbReference>
<reference evidence="3" key="1">
    <citation type="submission" date="2014-01" db="EMBL/GenBank/DDBJ databases">
        <title>The genome of the white-rot fungus Pycnoporus cinnabarinus: a basidiomycete model with a versatile arsenal for lignocellulosic biomass breakdown.</title>
        <authorList>
            <person name="Levasseur A."/>
            <person name="Lomascolo A."/>
            <person name="Ruiz-Duenas F.J."/>
            <person name="Uzan E."/>
            <person name="Piumi F."/>
            <person name="Kues U."/>
            <person name="Ram A.F.J."/>
            <person name="Murat C."/>
            <person name="Haon M."/>
            <person name="Benoit I."/>
            <person name="Arfi Y."/>
            <person name="Chevret D."/>
            <person name="Drula E."/>
            <person name="Kwon M.J."/>
            <person name="Gouret P."/>
            <person name="Lesage-Meessen L."/>
            <person name="Lombard V."/>
            <person name="Mariette J."/>
            <person name="Noirot C."/>
            <person name="Park J."/>
            <person name="Patyshakuliyeva A."/>
            <person name="Wieneger R.A.B."/>
            <person name="Wosten H.A.B."/>
            <person name="Martin F."/>
            <person name="Coutinho P.M."/>
            <person name="de Vries R."/>
            <person name="Martinez A.T."/>
            <person name="Klopp C."/>
            <person name="Pontarotti P."/>
            <person name="Henrissat B."/>
            <person name="Record E."/>
        </authorList>
    </citation>
    <scope>NUCLEOTIDE SEQUENCE [LARGE SCALE GENOMIC DNA]</scope>
    <source>
        <strain evidence="3">BRFM137</strain>
    </source>
</reference>
<dbReference type="InterPro" id="IPR001394">
    <property type="entry name" value="Peptidase_C19_UCH"/>
</dbReference>
<feature type="domain" description="USP" evidence="2">
    <location>
        <begin position="181"/>
        <end position="588"/>
    </location>
</feature>
<evidence type="ECO:0000259" key="2">
    <source>
        <dbReference type="PROSITE" id="PS50235"/>
    </source>
</evidence>
<gene>
    <name evidence="3" type="ORF">BN946_scf184910.g9</name>
</gene>
<dbReference type="GO" id="GO:0016579">
    <property type="term" value="P:protein deubiquitination"/>
    <property type="evidence" value="ECO:0007669"/>
    <property type="project" value="InterPro"/>
</dbReference>
<dbReference type="EMBL" id="CCBP010000102">
    <property type="protein sequence ID" value="CDO71510.1"/>
    <property type="molecule type" value="Genomic_DNA"/>
</dbReference>
<dbReference type="PANTHER" id="PTHR39597:SF1">
    <property type="entry name" value="UBA DOMAIN-CONTAINING PROTEIN RUP1"/>
    <property type="match status" value="1"/>
</dbReference>
<keyword evidence="4" id="KW-1185">Reference proteome</keyword>
<accession>A0A060SAX5</accession>
<dbReference type="InterPro" id="IPR028889">
    <property type="entry name" value="USP"/>
</dbReference>
<dbReference type="PANTHER" id="PTHR39597">
    <property type="entry name" value="UBA DOMAIN-CONTAINING PROTEIN RUP1"/>
    <property type="match status" value="1"/>
</dbReference>
<comment type="caution">
    <text evidence="3">The sequence shown here is derived from an EMBL/GenBank/DDBJ whole genome shotgun (WGS) entry which is preliminary data.</text>
</comment>
<evidence type="ECO:0000313" key="4">
    <source>
        <dbReference type="Proteomes" id="UP000029665"/>
    </source>
</evidence>
<proteinExistence type="predicted"/>
<protein>
    <recommendedName>
        <fullName evidence="2">USP domain-containing protein</fullName>
    </recommendedName>
</protein>
<feature type="region of interest" description="Disordered" evidence="1">
    <location>
        <begin position="110"/>
        <end position="133"/>
    </location>
</feature>